<proteinExistence type="predicted"/>
<accession>A0A368SQA8</accession>
<gene>
    <name evidence="1" type="ORF">SETIT_9G385600v2</name>
</gene>
<organism evidence="1">
    <name type="scientific">Setaria italica</name>
    <name type="common">Foxtail millet</name>
    <name type="synonym">Panicum italicum</name>
    <dbReference type="NCBI Taxonomy" id="4555"/>
    <lineage>
        <taxon>Eukaryota</taxon>
        <taxon>Viridiplantae</taxon>
        <taxon>Streptophyta</taxon>
        <taxon>Embryophyta</taxon>
        <taxon>Tracheophyta</taxon>
        <taxon>Spermatophyta</taxon>
        <taxon>Magnoliopsida</taxon>
        <taxon>Liliopsida</taxon>
        <taxon>Poales</taxon>
        <taxon>Poaceae</taxon>
        <taxon>PACMAD clade</taxon>
        <taxon>Panicoideae</taxon>
        <taxon>Panicodae</taxon>
        <taxon>Paniceae</taxon>
        <taxon>Cenchrinae</taxon>
        <taxon>Setaria</taxon>
    </lineage>
</organism>
<reference evidence="1" key="1">
    <citation type="journal article" date="2012" name="Nat. Biotechnol.">
        <title>Reference genome sequence of the model plant Setaria.</title>
        <authorList>
            <person name="Bennetzen J.L."/>
            <person name="Schmutz J."/>
            <person name="Wang H."/>
            <person name="Percifield R."/>
            <person name="Hawkins J."/>
            <person name="Pontaroli A.C."/>
            <person name="Estep M."/>
            <person name="Feng L."/>
            <person name="Vaughn J.N."/>
            <person name="Grimwood J."/>
            <person name="Jenkins J."/>
            <person name="Barry K."/>
            <person name="Lindquist E."/>
            <person name="Hellsten U."/>
            <person name="Deshpande S."/>
            <person name="Wang X."/>
            <person name="Wu X."/>
            <person name="Mitros T."/>
            <person name="Triplett J."/>
            <person name="Yang X."/>
            <person name="Ye C.Y."/>
            <person name="Mauro-Herrera M."/>
            <person name="Wang L."/>
            <person name="Li P."/>
            <person name="Sharma M."/>
            <person name="Sharma R."/>
            <person name="Ronald P.C."/>
            <person name="Panaud O."/>
            <person name="Kellogg E.A."/>
            <person name="Brutnell T.P."/>
            <person name="Doust A.N."/>
            <person name="Tuskan G.A."/>
            <person name="Rokhsar D."/>
            <person name="Devos K.M."/>
        </authorList>
    </citation>
    <scope>NUCLEOTIDE SEQUENCE [LARGE SCALE GENOMIC DNA]</scope>
    <source>
        <strain evidence="1">Yugu1</strain>
    </source>
</reference>
<reference evidence="1" key="2">
    <citation type="submission" date="2015-07" db="EMBL/GenBank/DDBJ databases">
        <authorList>
            <person name="Noorani M."/>
        </authorList>
    </citation>
    <scope>NUCLEOTIDE SEQUENCE</scope>
    <source>
        <strain evidence="1">Yugu1</strain>
    </source>
</reference>
<evidence type="ECO:0000313" key="1">
    <source>
        <dbReference type="EMBL" id="RCV44581.1"/>
    </source>
</evidence>
<sequence length="92" mass="10514">MNSVGKTITGVGKRAREVANPFCTRGACGEIWRRPPACRHCSSGWIRWLQLAAIHISSSPVFSSLQWQRCTRAGRIWPWRSRGLFLMRRKSS</sequence>
<dbReference type="AlphaFoldDB" id="A0A368SQA8"/>
<name>A0A368SQA8_SETIT</name>
<dbReference type="EMBL" id="CM003536">
    <property type="protein sequence ID" value="RCV44581.1"/>
    <property type="molecule type" value="Genomic_DNA"/>
</dbReference>
<protein>
    <submittedName>
        <fullName evidence="1">Uncharacterized protein</fullName>
    </submittedName>
</protein>